<evidence type="ECO:0000313" key="3">
    <source>
        <dbReference type="Proteomes" id="UP000001882"/>
    </source>
</evidence>
<reference evidence="2 3" key="2">
    <citation type="journal article" date="2008" name="Int. J. Syst. Evol. Microbiol.">
        <title>Methanocella paludicola gen. nov., sp. nov., a methane-producing archaeon, the first isolate of the lineage 'Rice Cluster I', and proposal of the new archaeal order Methanocellales ord. nov.</title>
        <authorList>
            <person name="Sakai S."/>
            <person name="Imachi H."/>
            <person name="Hanada S."/>
            <person name="Ohashi A."/>
            <person name="Harada H."/>
            <person name="Kamagata Y."/>
        </authorList>
    </citation>
    <scope>NUCLEOTIDE SEQUENCE [LARGE SCALE GENOMIC DNA]</scope>
    <source>
        <strain evidence="3">DSM 17711 / JCM 13418 / NBRC 101707 / SANAE</strain>
    </source>
</reference>
<organism evidence="2 3">
    <name type="scientific">Methanocella paludicola (strain DSM 17711 / JCM 13418 / NBRC 101707 / SANAE)</name>
    <dbReference type="NCBI Taxonomy" id="304371"/>
    <lineage>
        <taxon>Archaea</taxon>
        <taxon>Methanobacteriati</taxon>
        <taxon>Methanobacteriota</taxon>
        <taxon>Stenosarchaea group</taxon>
        <taxon>Methanomicrobia</taxon>
        <taxon>Methanocellales</taxon>
        <taxon>Methanocellaceae</taxon>
        <taxon>Methanocella</taxon>
    </lineage>
</organism>
<dbReference type="InterPro" id="IPR003115">
    <property type="entry name" value="ParB_N"/>
</dbReference>
<keyword evidence="3" id="KW-1185">Reference proteome</keyword>
<dbReference type="InterPro" id="IPR036086">
    <property type="entry name" value="ParB/Sulfiredoxin_sf"/>
</dbReference>
<dbReference type="InterPro" id="IPR050336">
    <property type="entry name" value="Chromosome_partition/occlusion"/>
</dbReference>
<accession>D1YWZ8</accession>
<gene>
    <name evidence="2" type="ordered locus">MCP_0898</name>
</gene>
<proteinExistence type="predicted"/>
<reference evidence="3" key="3">
    <citation type="journal article" date="2011" name="PLoS ONE">
        <title>Genome sequence of a mesophilic hydrogenotrophic methanogen Methanocella paludicola, the first cultivated representative of the order Methanocellales.</title>
        <authorList>
            <person name="Sakai S."/>
            <person name="Takaki Y."/>
            <person name="Shimamura S."/>
            <person name="Sekine M."/>
            <person name="Tajima T."/>
            <person name="Kosugi H."/>
            <person name="Ichikawa N."/>
            <person name="Tasumi E."/>
            <person name="Hiraki A.T."/>
            <person name="Shimizu A."/>
            <person name="Kato Y."/>
            <person name="Nishiko R."/>
            <person name="Mori K."/>
            <person name="Fujita N."/>
            <person name="Imachi H."/>
            <person name="Takai K."/>
        </authorList>
    </citation>
    <scope>NUCLEOTIDE SEQUENCE [LARGE SCALE GENOMIC DNA]</scope>
    <source>
        <strain evidence="3">DSM 17711 / JCM 13418 / NBRC 101707 / SANAE</strain>
    </source>
</reference>
<evidence type="ECO:0000259" key="1">
    <source>
        <dbReference type="SMART" id="SM00470"/>
    </source>
</evidence>
<protein>
    <submittedName>
        <fullName evidence="2">ParB-like partition protein</fullName>
    </submittedName>
</protein>
<dbReference type="EMBL" id="AP011532">
    <property type="protein sequence ID" value="BAI60970.1"/>
    <property type="molecule type" value="Genomic_DNA"/>
</dbReference>
<name>D1YWZ8_METPS</name>
<dbReference type="InterPro" id="IPR004437">
    <property type="entry name" value="ParB/RepB/Spo0J"/>
</dbReference>
<dbReference type="Proteomes" id="UP000001882">
    <property type="component" value="Chromosome"/>
</dbReference>
<evidence type="ECO:0000313" key="2">
    <source>
        <dbReference type="EMBL" id="BAI60970.1"/>
    </source>
</evidence>
<dbReference type="Gene3D" id="3.90.1530.30">
    <property type="match status" value="1"/>
</dbReference>
<dbReference type="Pfam" id="PF02195">
    <property type="entry name" value="ParB_N"/>
    <property type="match status" value="1"/>
</dbReference>
<dbReference type="GO" id="GO:0007059">
    <property type="term" value="P:chromosome segregation"/>
    <property type="evidence" value="ECO:0007669"/>
    <property type="project" value="TreeGrafter"/>
</dbReference>
<dbReference type="KEGG" id="mpd:MCP_0898"/>
<sequence length="318" mass="36066">MKTRSKSNASDFLTIHIKRISIDPTHIRRNVKDIKELKSTIADVGLLQPILVRQTNRGYTVVDGARRLEALKELGIEELIIGKDVIVETAETEADEKFKQLIANVQREDINDIELGHAFVALNEGYGYQFKEMAEIIEKTPHYVAAKVGLAKRLVPVVQSMVISDWQSAKCSRNTSRSDIDDVVPGPYLMNVNVIEDIARLPAELQQAAYETIKDKEMDKKEALRYLKTIKEDAEVLKMADDVKGHMQACSEEDEGHEKELKRYLKKIDRDLEKLSVTIKAGNDIDRRKVVSALKALIERLNQLYSEVNNDPENKALV</sequence>
<dbReference type="SUPFAM" id="SSF110849">
    <property type="entry name" value="ParB/Sulfiredoxin"/>
    <property type="match status" value="1"/>
</dbReference>
<dbReference type="NCBIfam" id="TIGR00180">
    <property type="entry name" value="parB_part"/>
    <property type="match status" value="1"/>
</dbReference>
<dbReference type="eggNOG" id="arCOG11113">
    <property type="taxonomic scope" value="Archaea"/>
</dbReference>
<dbReference type="GO" id="GO:0003677">
    <property type="term" value="F:DNA binding"/>
    <property type="evidence" value="ECO:0007669"/>
    <property type="project" value="InterPro"/>
</dbReference>
<dbReference type="AlphaFoldDB" id="D1YWZ8"/>
<dbReference type="STRING" id="304371.MCP_0898"/>
<dbReference type="GO" id="GO:0005694">
    <property type="term" value="C:chromosome"/>
    <property type="evidence" value="ECO:0007669"/>
    <property type="project" value="TreeGrafter"/>
</dbReference>
<dbReference type="PANTHER" id="PTHR33375">
    <property type="entry name" value="CHROMOSOME-PARTITIONING PROTEIN PARB-RELATED"/>
    <property type="match status" value="1"/>
</dbReference>
<dbReference type="PANTHER" id="PTHR33375:SF1">
    <property type="entry name" value="CHROMOSOME-PARTITIONING PROTEIN PARB-RELATED"/>
    <property type="match status" value="1"/>
</dbReference>
<dbReference type="SUPFAM" id="SSF109709">
    <property type="entry name" value="KorB DNA-binding domain-like"/>
    <property type="match status" value="1"/>
</dbReference>
<reference evidence="2 3" key="1">
    <citation type="journal article" date="2007" name="Appl. Environ. Microbiol.">
        <title>Isolation of key methanogens for global methane emission from rice paddy fields: a novel isolate affiliated with the clone cluster rice cluster I.</title>
        <authorList>
            <person name="Sakai S."/>
            <person name="Imachi H."/>
            <person name="Sekiguchi Y."/>
            <person name="Ohashi A."/>
            <person name="Harada H."/>
            <person name="Kamagata Y."/>
        </authorList>
    </citation>
    <scope>NUCLEOTIDE SEQUENCE [LARGE SCALE GENOMIC DNA]</scope>
    <source>
        <strain evidence="3">DSM 17711 / JCM 13418 / NBRC 101707 / SANAE</strain>
    </source>
</reference>
<dbReference type="SMART" id="SM00470">
    <property type="entry name" value="ParB"/>
    <property type="match status" value="1"/>
</dbReference>
<feature type="domain" description="ParB-like N-terminal" evidence="1">
    <location>
        <begin position="13"/>
        <end position="105"/>
    </location>
</feature>
<dbReference type="Gene3D" id="1.10.10.2830">
    <property type="match status" value="1"/>
</dbReference>
<dbReference type="InParanoid" id="D1YWZ8"/>